<name>A0A8S5MM40_9CAUD</name>
<keyword evidence="1" id="KW-1133">Transmembrane helix</keyword>
<protein>
    <submittedName>
        <fullName evidence="2">Uncharacterized protein</fullName>
    </submittedName>
</protein>
<dbReference type="EMBL" id="BK014935">
    <property type="protein sequence ID" value="DAD83385.1"/>
    <property type="molecule type" value="Genomic_DNA"/>
</dbReference>
<evidence type="ECO:0000313" key="2">
    <source>
        <dbReference type="EMBL" id="DAD83385.1"/>
    </source>
</evidence>
<reference evidence="2" key="1">
    <citation type="journal article" date="2021" name="Proc. Natl. Acad. Sci. U.S.A.">
        <title>A Catalog of Tens of Thousands of Viruses from Human Metagenomes Reveals Hidden Associations with Chronic Diseases.</title>
        <authorList>
            <person name="Tisza M.J."/>
            <person name="Buck C.B."/>
        </authorList>
    </citation>
    <scope>NUCLEOTIDE SEQUENCE</scope>
    <source>
        <strain evidence="2">Ct3Pt8</strain>
    </source>
</reference>
<organism evidence="2">
    <name type="scientific">Myoviridae sp. ct3Pt8</name>
    <dbReference type="NCBI Taxonomy" id="2826608"/>
    <lineage>
        <taxon>Viruses</taxon>
        <taxon>Duplodnaviria</taxon>
        <taxon>Heunggongvirae</taxon>
        <taxon>Uroviricota</taxon>
        <taxon>Caudoviricetes</taxon>
    </lineage>
</organism>
<accession>A0A8S5MM40</accession>
<sequence length="59" mass="6625">MKNETKSLLRDILIAIFTIAALILAINIFSAPHTIPITEEPGYITYDLPVTEAYNDFLD</sequence>
<proteinExistence type="predicted"/>
<keyword evidence="1" id="KW-0472">Membrane</keyword>
<keyword evidence="1" id="KW-0812">Transmembrane</keyword>
<feature type="transmembrane region" description="Helical" evidence="1">
    <location>
        <begin position="12"/>
        <end position="31"/>
    </location>
</feature>
<evidence type="ECO:0000256" key="1">
    <source>
        <dbReference type="SAM" id="Phobius"/>
    </source>
</evidence>